<keyword evidence="5 12" id="KW-0679">Respiratory chain</keyword>
<dbReference type="OrthoDB" id="425749at2759"/>
<name>R7TU04_CAPTE</name>
<dbReference type="EnsemblMetazoa" id="CapteT222274">
    <property type="protein sequence ID" value="CapteP222274"/>
    <property type="gene ID" value="CapteG222274"/>
</dbReference>
<comment type="subunit">
    <text evidence="11">Component of the ubiquinol-cytochrome c oxidoreductase (cytochrome b-c1 complex, complex III, CIII), a multisubunit enzyme composed of 11 subunits. The complex is composed of 3 respiratory subunits cytochrome b, cytochrome c1 and Rieske protein UQCRFS1, 2 core protein subunits UQCRC1/QCR1 and UQCRC2/QCR2, and 6 low-molecular weight protein subunits UQCRH/QCR6, UQCRB/QCR7, UQCRQ/QCR8, UQCR10/QCR9, UQCR11/QCR10 and subunit 9, the cleavage product of Rieske protein UQCRFS1. The complex exists as an obligatory dimer and forms supercomplexes (SCs) in the inner mitochondrial membrane with NADH-ubiquinone oxidoreductase (complex I, CI) and cytochrome c oxidase (complex IV, CIV), resulting in different assemblies (supercomplex SCI(1)III(2)IV(1) and megacomplex MCI(2)III(2)IV(2)).</text>
</comment>
<keyword evidence="6 12" id="KW-0999">Mitochondrion inner membrane</keyword>
<evidence type="ECO:0000256" key="12">
    <source>
        <dbReference type="PIRNR" id="PIRNR000022"/>
    </source>
</evidence>
<protein>
    <recommendedName>
        <fullName evidence="3 12">Cytochrome b-c1 complex subunit 7</fullName>
    </recommendedName>
</protein>
<dbReference type="PANTHER" id="PTHR12022:SF0">
    <property type="entry name" value="CYTOCHROME B-C1 COMPLEX SUBUNIT 7"/>
    <property type="match status" value="1"/>
</dbReference>
<dbReference type="STRING" id="283909.R7TU04"/>
<evidence type="ECO:0000256" key="10">
    <source>
        <dbReference type="ARBA" id="ARBA00038521"/>
    </source>
</evidence>
<dbReference type="FunCoup" id="R7TU04">
    <property type="interactions" value="513"/>
</dbReference>
<dbReference type="Proteomes" id="UP000014760">
    <property type="component" value="Unassembled WGS sequence"/>
</dbReference>
<dbReference type="GO" id="GO:0006122">
    <property type="term" value="P:mitochondrial electron transport, ubiquinol to cytochrome c"/>
    <property type="evidence" value="ECO:0007669"/>
    <property type="project" value="InterPro"/>
</dbReference>
<evidence type="ECO:0000256" key="6">
    <source>
        <dbReference type="ARBA" id="ARBA00022792"/>
    </source>
</evidence>
<evidence type="ECO:0000313" key="14">
    <source>
        <dbReference type="EnsemblMetazoa" id="CapteP222274"/>
    </source>
</evidence>
<dbReference type="AlphaFoldDB" id="R7TU04"/>
<evidence type="ECO:0000256" key="3">
    <source>
        <dbReference type="ARBA" id="ARBA00016323"/>
    </source>
</evidence>
<accession>R7TU04</accession>
<proteinExistence type="inferred from homology"/>
<evidence type="ECO:0000256" key="11">
    <source>
        <dbReference type="ARBA" id="ARBA00046393"/>
    </source>
</evidence>
<keyword evidence="15" id="KW-1185">Reference proteome</keyword>
<evidence type="ECO:0000256" key="2">
    <source>
        <dbReference type="ARBA" id="ARBA00008554"/>
    </source>
</evidence>
<comment type="function">
    <text evidence="12">Component of the ubiquinol-cytochrome c oxidoreductase, a multisubunit transmembrane complex that is part of the mitochondrial electron transport chain which drives oxidative phosphorylation.</text>
</comment>
<dbReference type="FunFam" id="1.10.1090.10:FF:000001">
    <property type="entry name" value="Cytochrome b-c1 complex subunit 7"/>
    <property type="match status" value="1"/>
</dbReference>
<dbReference type="InterPro" id="IPR003197">
    <property type="entry name" value="QCR7"/>
</dbReference>
<evidence type="ECO:0000256" key="8">
    <source>
        <dbReference type="ARBA" id="ARBA00023128"/>
    </source>
</evidence>
<dbReference type="GO" id="GO:0045275">
    <property type="term" value="C:respiratory chain complex III"/>
    <property type="evidence" value="ECO:0007669"/>
    <property type="project" value="InterPro"/>
</dbReference>
<evidence type="ECO:0000313" key="13">
    <source>
        <dbReference type="EMBL" id="ELT97159.1"/>
    </source>
</evidence>
<gene>
    <name evidence="13" type="ORF">CAPTEDRAFT_222274</name>
</gene>
<dbReference type="PIRSF" id="PIRSF000022">
    <property type="entry name" value="Bc1_14K"/>
    <property type="match status" value="1"/>
</dbReference>
<evidence type="ECO:0000256" key="7">
    <source>
        <dbReference type="ARBA" id="ARBA00022982"/>
    </source>
</evidence>
<keyword evidence="7 12" id="KW-0249">Electron transport</keyword>
<evidence type="ECO:0000256" key="5">
    <source>
        <dbReference type="ARBA" id="ARBA00022660"/>
    </source>
</evidence>
<comment type="subcellular location">
    <subcellularLocation>
        <location evidence="1">Mitochondrion inner membrane</location>
        <topology evidence="1">Peripheral membrane protein</topology>
        <orientation evidence="1">Matrix side</orientation>
    </subcellularLocation>
</comment>
<comment type="similarity">
    <text evidence="2 12">Belongs to the UQCRB/QCR7 family.</text>
</comment>
<reference evidence="15" key="1">
    <citation type="submission" date="2012-12" db="EMBL/GenBank/DDBJ databases">
        <authorList>
            <person name="Hellsten U."/>
            <person name="Grimwood J."/>
            <person name="Chapman J.A."/>
            <person name="Shapiro H."/>
            <person name="Aerts A."/>
            <person name="Otillar R.P."/>
            <person name="Terry A.Y."/>
            <person name="Boore J.L."/>
            <person name="Simakov O."/>
            <person name="Marletaz F."/>
            <person name="Cho S.-J."/>
            <person name="Edsinger-Gonzales E."/>
            <person name="Havlak P."/>
            <person name="Kuo D.-H."/>
            <person name="Larsson T."/>
            <person name="Lv J."/>
            <person name="Arendt D."/>
            <person name="Savage R."/>
            <person name="Osoegawa K."/>
            <person name="de Jong P."/>
            <person name="Lindberg D.R."/>
            <person name="Seaver E.C."/>
            <person name="Weisblat D.A."/>
            <person name="Putnam N.H."/>
            <person name="Grigoriev I.V."/>
            <person name="Rokhsar D.S."/>
        </authorList>
    </citation>
    <scope>NUCLEOTIDE SEQUENCE</scope>
    <source>
        <strain evidence="15">I ESC-2004</strain>
    </source>
</reference>
<evidence type="ECO:0000256" key="9">
    <source>
        <dbReference type="ARBA" id="ARBA00023136"/>
    </source>
</evidence>
<reference evidence="14" key="3">
    <citation type="submission" date="2015-06" db="UniProtKB">
        <authorList>
            <consortium name="EnsemblMetazoa"/>
        </authorList>
    </citation>
    <scope>IDENTIFICATION</scope>
</reference>
<keyword evidence="8 12" id="KW-0496">Mitochondrion</keyword>
<dbReference type="SUPFAM" id="SSF81524">
    <property type="entry name" value="14 kDa protein of cytochrome bc1 complex (Ubiquinol-cytochrome c reductase)"/>
    <property type="match status" value="1"/>
</dbReference>
<dbReference type="GO" id="GO:0005743">
    <property type="term" value="C:mitochondrial inner membrane"/>
    <property type="evidence" value="ECO:0007669"/>
    <property type="project" value="UniProtKB-SubCell"/>
</dbReference>
<dbReference type="PANTHER" id="PTHR12022">
    <property type="entry name" value="UBIQUINOL-CYTOCHROME C REDUCTASE COMPLEX 14 KD PROTEIN"/>
    <property type="match status" value="1"/>
</dbReference>
<evidence type="ECO:0000313" key="15">
    <source>
        <dbReference type="Proteomes" id="UP000014760"/>
    </source>
</evidence>
<dbReference type="EMBL" id="KB308638">
    <property type="protein sequence ID" value="ELT97159.1"/>
    <property type="molecule type" value="Genomic_DNA"/>
</dbReference>
<dbReference type="Gene3D" id="1.10.1090.10">
    <property type="entry name" value="Cytochrome b-c1 complex subunit 7"/>
    <property type="match status" value="1"/>
</dbReference>
<dbReference type="OMA" id="MAKWEAN"/>
<dbReference type="HOGENOM" id="CLU_115154_2_0_1"/>
<organism evidence="13">
    <name type="scientific">Capitella teleta</name>
    <name type="common">Polychaete worm</name>
    <dbReference type="NCBI Taxonomy" id="283909"/>
    <lineage>
        <taxon>Eukaryota</taxon>
        <taxon>Metazoa</taxon>
        <taxon>Spiralia</taxon>
        <taxon>Lophotrochozoa</taxon>
        <taxon>Annelida</taxon>
        <taxon>Polychaeta</taxon>
        <taxon>Sedentaria</taxon>
        <taxon>Scolecida</taxon>
        <taxon>Capitellidae</taxon>
        <taxon>Capitella</taxon>
    </lineage>
</organism>
<evidence type="ECO:0000256" key="4">
    <source>
        <dbReference type="ARBA" id="ARBA00022448"/>
    </source>
</evidence>
<dbReference type="EMBL" id="AMQN01002192">
    <property type="status" value="NOT_ANNOTATED_CDS"/>
    <property type="molecule type" value="Genomic_DNA"/>
</dbReference>
<dbReference type="InterPro" id="IPR036544">
    <property type="entry name" value="QCR7_sf"/>
</dbReference>
<keyword evidence="9 12" id="KW-0472">Membrane</keyword>
<dbReference type="Pfam" id="PF02271">
    <property type="entry name" value="UCR_14kD"/>
    <property type="match status" value="1"/>
</dbReference>
<keyword evidence="4 12" id="KW-0813">Transport</keyword>
<evidence type="ECO:0000256" key="1">
    <source>
        <dbReference type="ARBA" id="ARBA00004443"/>
    </source>
</evidence>
<sequence length="114" mass="13552">MANRAIASFVSNLRQNNRKVGEFVFGGSYHRQLGLLSDDQLNETAAVKEALRRLPLRLQDERMYRLTRAIQLSAIKQILPKEEWVQPENDKSYLQPYLQQVMKEEREKQDWYKQ</sequence>
<reference evidence="13 15" key="2">
    <citation type="journal article" date="2013" name="Nature">
        <title>Insights into bilaterian evolution from three spiralian genomes.</title>
        <authorList>
            <person name="Simakov O."/>
            <person name="Marletaz F."/>
            <person name="Cho S.J."/>
            <person name="Edsinger-Gonzales E."/>
            <person name="Havlak P."/>
            <person name="Hellsten U."/>
            <person name="Kuo D.H."/>
            <person name="Larsson T."/>
            <person name="Lv J."/>
            <person name="Arendt D."/>
            <person name="Savage R."/>
            <person name="Osoegawa K."/>
            <person name="de Jong P."/>
            <person name="Grimwood J."/>
            <person name="Chapman J.A."/>
            <person name="Shapiro H."/>
            <person name="Aerts A."/>
            <person name="Otillar R.P."/>
            <person name="Terry A.Y."/>
            <person name="Boore J.L."/>
            <person name="Grigoriev I.V."/>
            <person name="Lindberg D.R."/>
            <person name="Seaver E.C."/>
            <person name="Weisblat D.A."/>
            <person name="Putnam N.H."/>
            <person name="Rokhsar D.S."/>
        </authorList>
    </citation>
    <scope>NUCLEOTIDE SEQUENCE</scope>
    <source>
        <strain evidence="13 15">I ESC-2004</strain>
    </source>
</reference>
<comment type="subunit">
    <text evidence="10">Component of the ubiquinol-cytochrome c oxidoreductase (cytochrome b-c1 complex, complex III, CIII), a multisubunit enzyme composed of 3 respiratory subunits cytochrome b, cytochrome c1 and Rieske protein, 2 core protein subunits, and additional low-molecular weight protein subunits. The complex exists as an obligatory dimer and forms supercomplexes (SCs) in the inner mitochondrial membrane with cytochrome c oxidase (complex IV, CIV).</text>
</comment>